<dbReference type="EMBL" id="LS974202">
    <property type="protein sequence ID" value="SSC13563.1"/>
    <property type="molecule type" value="Genomic_DNA"/>
</dbReference>
<feature type="binding site" evidence="1">
    <location>
        <position position="143"/>
    </location>
    <ligand>
        <name>Ni(2+)</name>
        <dbReference type="ChEBI" id="CHEBI:49786"/>
    </ligand>
</feature>
<dbReference type="PANTHER" id="PTHR40068:SF1">
    <property type="entry name" value="TRANSCRIPTION REPRESSOR NIAR-RELATED"/>
    <property type="match status" value="1"/>
</dbReference>
<protein>
    <submittedName>
        <fullName evidence="4">Putative transcription repressor NiaR</fullName>
    </submittedName>
</protein>
<dbReference type="InterPro" id="IPR026043">
    <property type="entry name" value="NadR"/>
</dbReference>
<dbReference type="InterPro" id="IPR036388">
    <property type="entry name" value="WH-like_DNA-bd_sf"/>
</dbReference>
<dbReference type="Gene3D" id="3.30.1340.20">
    <property type="entry name" value="3H domain"/>
    <property type="match status" value="1"/>
</dbReference>
<feature type="binding site" evidence="1">
    <location>
        <position position="83"/>
    </location>
    <ligand>
        <name>Ni(2+)</name>
        <dbReference type="ChEBI" id="CHEBI:49786"/>
    </ligand>
</feature>
<feature type="binding site" evidence="1">
    <location>
        <position position="145"/>
    </location>
    <ligand>
        <name>Ni(2+)</name>
        <dbReference type="ChEBI" id="CHEBI:49786"/>
    </ligand>
</feature>
<proteinExistence type="predicted"/>
<keyword evidence="5" id="KW-1185">Reference proteome</keyword>
<dbReference type="InterPro" id="IPR013196">
    <property type="entry name" value="HTH_11"/>
</dbReference>
<dbReference type="GO" id="GO:0046872">
    <property type="term" value="F:metal ion binding"/>
    <property type="evidence" value="ECO:0007669"/>
    <property type="project" value="UniProtKB-KW"/>
</dbReference>
<dbReference type="Pfam" id="PF08279">
    <property type="entry name" value="HTH_11"/>
    <property type="match status" value="1"/>
</dbReference>
<evidence type="ECO:0000259" key="2">
    <source>
        <dbReference type="Pfam" id="PF02829"/>
    </source>
</evidence>
<keyword evidence="1" id="KW-0479">Metal-binding</keyword>
<feature type="domain" description="3H" evidence="2">
    <location>
        <begin position="72"/>
        <end position="168"/>
    </location>
</feature>
<dbReference type="Gene3D" id="1.10.10.10">
    <property type="entry name" value="Winged helix-like DNA-binding domain superfamily/Winged helix DNA-binding domain"/>
    <property type="match status" value="1"/>
</dbReference>
<dbReference type="SUPFAM" id="SSF46785">
    <property type="entry name" value="Winged helix' DNA-binding domain"/>
    <property type="match status" value="1"/>
</dbReference>
<dbReference type="SUPFAM" id="SSF75500">
    <property type="entry name" value="Putative transcriptional regulator TM1602, C-terminal domain"/>
    <property type="match status" value="1"/>
</dbReference>
<gene>
    <name evidence="4" type="primary">niaR</name>
    <name evidence="4" type="ORF">MESINF_2123</name>
</gene>
<organism evidence="4 5">
    <name type="scientific">Mesotoga infera</name>
    <dbReference type="NCBI Taxonomy" id="1236046"/>
    <lineage>
        <taxon>Bacteria</taxon>
        <taxon>Thermotogati</taxon>
        <taxon>Thermotogota</taxon>
        <taxon>Thermotogae</taxon>
        <taxon>Kosmotogales</taxon>
        <taxon>Kosmotogaceae</taxon>
        <taxon>Mesotoga</taxon>
    </lineage>
</organism>
<dbReference type="InterPro" id="IPR035922">
    <property type="entry name" value="3H_dom_sf"/>
</dbReference>
<dbReference type="Pfam" id="PF02829">
    <property type="entry name" value="3H"/>
    <property type="match status" value="1"/>
</dbReference>
<dbReference type="PIRSF" id="PIRSF037847">
    <property type="entry name" value="NiaR"/>
    <property type="match status" value="1"/>
</dbReference>
<evidence type="ECO:0000313" key="4">
    <source>
        <dbReference type="EMBL" id="SSC13563.1"/>
    </source>
</evidence>
<dbReference type="RefSeq" id="WP_169699700.1">
    <property type="nucleotide sequence ID" value="NZ_LS974202.1"/>
</dbReference>
<evidence type="ECO:0000256" key="1">
    <source>
        <dbReference type="PIRSR" id="PIRSR037847-1"/>
    </source>
</evidence>
<dbReference type="Proteomes" id="UP000250796">
    <property type="component" value="Chromosome MESINF"/>
</dbReference>
<sequence length="175" mass="19266">MVNKQTRLMKITKLLQNSSGTVSGSELARLTGVSRQMIVKDIEELREQGYRIQSGQKGYSLSSQKKCRMTLSVKHGNSDIVDELSTILSEGGAVIDVIIMHPVYGEIRGVLNLHDFDDLNRFIASLRSSEAVPLLALSKDGVHLHTIEADSEDDLEKIRATLEKKGYLAVRGVGS</sequence>
<dbReference type="InterPro" id="IPR036390">
    <property type="entry name" value="WH_DNA-bd_sf"/>
</dbReference>
<keyword evidence="1" id="KW-0533">Nickel</keyword>
<dbReference type="AlphaFoldDB" id="A0A7Z7LHC9"/>
<accession>A0A7Z7LHC9</accession>
<dbReference type="PANTHER" id="PTHR40068">
    <property type="entry name" value="TRANSCRIPTION REPRESSOR NIAR-RELATED"/>
    <property type="match status" value="1"/>
</dbReference>
<feature type="domain" description="Helix-turn-helix type 11" evidence="3">
    <location>
        <begin position="7"/>
        <end position="59"/>
    </location>
</feature>
<feature type="binding site" evidence="1">
    <location>
        <position position="75"/>
    </location>
    <ligand>
        <name>Ni(2+)</name>
        <dbReference type="ChEBI" id="CHEBI:49786"/>
    </ligand>
</feature>
<dbReference type="KEGG" id="minf:MESINF_2123"/>
<name>A0A7Z7LHC9_9BACT</name>
<dbReference type="InterPro" id="IPR004173">
    <property type="entry name" value="3H_domain"/>
</dbReference>
<evidence type="ECO:0000313" key="5">
    <source>
        <dbReference type="Proteomes" id="UP000250796"/>
    </source>
</evidence>
<reference evidence="4 5" key="1">
    <citation type="submission" date="2017-01" db="EMBL/GenBank/DDBJ databases">
        <authorList>
            <person name="Erauso G."/>
        </authorList>
    </citation>
    <scope>NUCLEOTIDE SEQUENCE [LARGE SCALE GENOMIC DNA]</scope>
    <source>
        <strain evidence="4">MESINF1</strain>
    </source>
</reference>
<evidence type="ECO:0000259" key="3">
    <source>
        <dbReference type="Pfam" id="PF08279"/>
    </source>
</evidence>